<dbReference type="InterPro" id="IPR051677">
    <property type="entry name" value="AfsR-DnrI-RedD_regulator"/>
</dbReference>
<sequence>MIEFRAKFFGKLKLSDGLTSVTQEEMHSDRLVKLLAFLIIRRDHSCTIGEISDAIWGADSDINSSGAVKNLAWRLRKALKTRWPDLEFLVTFKGSYKFNPCIHVVTDYEEMLELRNAGEKADDLEEQTRYYRRAFDLYDGEFMANFMDEPWILNQSAYYSNVFISLAIQLADNYEKLGRFDEMESVAEEVLKYEPLDERLWVALIKAKGSAGKYAEAEDAFHKASENLYNSLGIGPSDDLREAYNKALSQVENDEADIGTVMDELKESSEPQGAYYCSFGVFKKMYELSARRLVRFGFTVHIALITVDLKDADRSSIDRNRSIEKAMEAMRESISKSLRTGDVFARYSKTQFVVMLPACEYEMGKKVMKRVFSNFDGTRGAYKYRRAYSLRELQGSVANNRRETLFVSPDSIRVCVDKYDSETGISGRIVGMALENPVSFTGLGEFFLIVSRIFDSMGRPQPNDSLRSFEKADEVKEKNEKRVYSFRPSIFHTAEEISLTKGYEATLDIRFTSRSRNTWQGIIADEKGGTCAFDSELELMKKFRLISGSEEGDISADSGTEPEKTHKKQ</sequence>
<dbReference type="AlphaFoldDB" id="A0A6A8MBA4"/>
<reference evidence="3" key="1">
    <citation type="submission" date="2019-09" db="EMBL/GenBank/DDBJ databases">
        <title>In-depth cultivation of the pig gut microbiome towards novel bacterial diversity and tailored functional studies.</title>
        <authorList>
            <person name="Wylensek D."/>
            <person name="Hitch T.C.A."/>
            <person name="Clavel T."/>
        </authorList>
    </citation>
    <scope>NUCLEOTIDE SEQUENCE</scope>
    <source>
        <strain evidence="3">RF-744-FAT-WT-3</strain>
    </source>
</reference>
<gene>
    <name evidence="3" type="ORF">FYJ66_07925</name>
</gene>
<dbReference type="Pfam" id="PF03704">
    <property type="entry name" value="BTAD"/>
    <property type="match status" value="1"/>
</dbReference>
<protein>
    <recommendedName>
        <fullName evidence="2">Bacterial transcriptional activator domain-containing protein</fullName>
    </recommendedName>
</protein>
<accession>A0A6A8MBA4</accession>
<dbReference type="InterPro" id="IPR036388">
    <property type="entry name" value="WH-like_DNA-bd_sf"/>
</dbReference>
<evidence type="ECO:0000313" key="3">
    <source>
        <dbReference type="EMBL" id="MST69509.1"/>
    </source>
</evidence>
<dbReference type="EMBL" id="VUNB01000006">
    <property type="protein sequence ID" value="MST69509.1"/>
    <property type="molecule type" value="Genomic_DNA"/>
</dbReference>
<dbReference type="Gene3D" id="1.10.10.10">
    <property type="entry name" value="Winged helix-like DNA-binding domain superfamily/Winged helix DNA-binding domain"/>
    <property type="match status" value="1"/>
</dbReference>
<evidence type="ECO:0000259" key="2">
    <source>
        <dbReference type="SMART" id="SM01043"/>
    </source>
</evidence>
<organism evidence="3">
    <name type="scientific">Baileyella intestinalis</name>
    <dbReference type="NCBI Taxonomy" id="2606709"/>
    <lineage>
        <taxon>Bacteria</taxon>
        <taxon>Bacillati</taxon>
        <taxon>Bacillota</taxon>
        <taxon>Clostridia</taxon>
        <taxon>Peptostreptococcales</taxon>
        <taxon>Anaerovoracaceae</taxon>
        <taxon>Baileyella</taxon>
    </lineage>
</organism>
<dbReference type="GO" id="GO:0006355">
    <property type="term" value="P:regulation of DNA-templated transcription"/>
    <property type="evidence" value="ECO:0007669"/>
    <property type="project" value="InterPro"/>
</dbReference>
<evidence type="ECO:0000256" key="1">
    <source>
        <dbReference type="SAM" id="MobiDB-lite"/>
    </source>
</evidence>
<dbReference type="PANTHER" id="PTHR35807">
    <property type="entry name" value="TRANSCRIPTIONAL REGULATOR REDD-RELATED"/>
    <property type="match status" value="1"/>
</dbReference>
<comment type="caution">
    <text evidence="3">The sequence shown here is derived from an EMBL/GenBank/DDBJ whole genome shotgun (WGS) entry which is preliminary data.</text>
</comment>
<dbReference type="InterPro" id="IPR011990">
    <property type="entry name" value="TPR-like_helical_dom_sf"/>
</dbReference>
<dbReference type="InterPro" id="IPR005158">
    <property type="entry name" value="BTAD"/>
</dbReference>
<proteinExistence type="predicted"/>
<dbReference type="SUPFAM" id="SSF46894">
    <property type="entry name" value="C-terminal effector domain of the bipartite response regulators"/>
    <property type="match status" value="1"/>
</dbReference>
<dbReference type="GO" id="GO:0003677">
    <property type="term" value="F:DNA binding"/>
    <property type="evidence" value="ECO:0007669"/>
    <property type="project" value="InterPro"/>
</dbReference>
<dbReference type="PANTHER" id="PTHR35807:SF2">
    <property type="entry name" value="TRANSCRIPTIONAL ACTIVATOR DOMAIN"/>
    <property type="match status" value="1"/>
</dbReference>
<name>A0A6A8MBA4_9FIRM</name>
<dbReference type="Gene3D" id="1.25.40.10">
    <property type="entry name" value="Tetratricopeptide repeat domain"/>
    <property type="match status" value="1"/>
</dbReference>
<dbReference type="RefSeq" id="WP_154572979.1">
    <property type="nucleotide sequence ID" value="NZ_VUNB01000006.1"/>
</dbReference>
<dbReference type="SMART" id="SM01043">
    <property type="entry name" value="BTAD"/>
    <property type="match status" value="1"/>
</dbReference>
<dbReference type="SUPFAM" id="SSF48452">
    <property type="entry name" value="TPR-like"/>
    <property type="match status" value="1"/>
</dbReference>
<dbReference type="InterPro" id="IPR016032">
    <property type="entry name" value="Sig_transdc_resp-reg_C-effctor"/>
</dbReference>
<feature type="region of interest" description="Disordered" evidence="1">
    <location>
        <begin position="550"/>
        <end position="569"/>
    </location>
</feature>
<feature type="domain" description="Bacterial transcriptional activator" evidence="2">
    <location>
        <begin position="106"/>
        <end position="248"/>
    </location>
</feature>